<dbReference type="Pfam" id="PF14478">
    <property type="entry name" value="DUF4430"/>
    <property type="match status" value="1"/>
</dbReference>
<evidence type="ECO:0000256" key="1">
    <source>
        <dbReference type="SAM" id="MobiDB-lite"/>
    </source>
</evidence>
<feature type="signal peptide" evidence="2">
    <location>
        <begin position="1"/>
        <end position="23"/>
    </location>
</feature>
<feature type="region of interest" description="Disordered" evidence="1">
    <location>
        <begin position="33"/>
        <end position="122"/>
    </location>
</feature>
<feature type="domain" description="Transcobalamin-like C-terminal" evidence="3">
    <location>
        <begin position="153"/>
        <end position="228"/>
    </location>
</feature>
<protein>
    <submittedName>
        <fullName evidence="4">DUF4430 domain-containing protein</fullName>
    </submittedName>
</protein>
<dbReference type="EMBL" id="JBHUEM010000045">
    <property type="protein sequence ID" value="MFD1738602.1"/>
    <property type="molecule type" value="Genomic_DNA"/>
</dbReference>
<evidence type="ECO:0000259" key="3">
    <source>
        <dbReference type="Pfam" id="PF14478"/>
    </source>
</evidence>
<dbReference type="PROSITE" id="PS51257">
    <property type="entry name" value="PROKAR_LIPOPROTEIN"/>
    <property type="match status" value="1"/>
</dbReference>
<feature type="chain" id="PRO_5045379487" evidence="2">
    <location>
        <begin position="24"/>
        <end position="236"/>
    </location>
</feature>
<feature type="compositionally biased region" description="Basic and acidic residues" evidence="1">
    <location>
        <begin position="80"/>
        <end position="91"/>
    </location>
</feature>
<feature type="compositionally biased region" description="Basic and acidic residues" evidence="1">
    <location>
        <begin position="47"/>
        <end position="70"/>
    </location>
</feature>
<comment type="caution">
    <text evidence="4">The sequence shown here is derived from an EMBL/GenBank/DDBJ whole genome shotgun (WGS) entry which is preliminary data.</text>
</comment>
<evidence type="ECO:0000313" key="5">
    <source>
        <dbReference type="Proteomes" id="UP001597214"/>
    </source>
</evidence>
<feature type="compositionally biased region" description="Basic and acidic residues" evidence="1">
    <location>
        <begin position="103"/>
        <end position="117"/>
    </location>
</feature>
<proteinExistence type="predicted"/>
<reference evidence="5" key="1">
    <citation type="journal article" date="2019" name="Int. J. Syst. Evol. Microbiol.">
        <title>The Global Catalogue of Microorganisms (GCM) 10K type strain sequencing project: providing services to taxonomists for standard genome sequencing and annotation.</title>
        <authorList>
            <consortium name="The Broad Institute Genomics Platform"/>
            <consortium name="The Broad Institute Genome Sequencing Center for Infectious Disease"/>
            <person name="Wu L."/>
            <person name="Ma J."/>
        </authorList>
    </citation>
    <scope>NUCLEOTIDE SEQUENCE [LARGE SCALE GENOMIC DNA]</scope>
    <source>
        <strain evidence="5">CCUG 49339</strain>
    </source>
</reference>
<dbReference type="InterPro" id="IPR027954">
    <property type="entry name" value="Transcobalamin-like_C"/>
</dbReference>
<dbReference type="RefSeq" id="WP_377929805.1">
    <property type="nucleotide sequence ID" value="NZ_JBHUEM010000045.1"/>
</dbReference>
<keyword evidence="5" id="KW-1185">Reference proteome</keyword>
<sequence>MRNWFTSMFVCFLLLTGCGNVHNEDYIAREHVTDSVSDQPQSPVLKETLDSTVSDKENSESEEMKDHPGSEEEQNNQKQENQKTELPKEQADTSSTSSSNNKEQSKDSKVTKQDTPTENKTPTTVKKDYVTLSITGKDGETIFAKTTVPIDEGDTVLSVLMKIAKEKGIPVSVRGRNANAYIEAINNLFEFDHGPMSGWVFRVNNQVPTKSAGIYNVVNEDEIRWVYTENLGEDVE</sequence>
<accession>A0ABW4LU06</accession>
<evidence type="ECO:0000313" key="4">
    <source>
        <dbReference type="EMBL" id="MFD1738602.1"/>
    </source>
</evidence>
<dbReference type="Gene3D" id="2.170.130.30">
    <property type="match status" value="1"/>
</dbReference>
<evidence type="ECO:0000256" key="2">
    <source>
        <dbReference type="SAM" id="SignalP"/>
    </source>
</evidence>
<keyword evidence="2" id="KW-0732">Signal</keyword>
<dbReference type="Proteomes" id="UP001597214">
    <property type="component" value="Unassembled WGS sequence"/>
</dbReference>
<name>A0ABW4LU06_9BACI</name>
<organism evidence="4 5">
    <name type="scientific">Bacillus salitolerans</name>
    <dbReference type="NCBI Taxonomy" id="1437434"/>
    <lineage>
        <taxon>Bacteria</taxon>
        <taxon>Bacillati</taxon>
        <taxon>Bacillota</taxon>
        <taxon>Bacilli</taxon>
        <taxon>Bacillales</taxon>
        <taxon>Bacillaceae</taxon>
        <taxon>Bacillus</taxon>
    </lineage>
</organism>
<gene>
    <name evidence="4" type="ORF">ACFSCX_18940</name>
</gene>